<name>A0AAV4T297_CAEEX</name>
<reference evidence="1 2" key="1">
    <citation type="submission" date="2021-06" db="EMBL/GenBank/DDBJ databases">
        <title>Caerostris extrusa draft genome.</title>
        <authorList>
            <person name="Kono N."/>
            <person name="Arakawa K."/>
        </authorList>
    </citation>
    <scope>NUCLEOTIDE SEQUENCE [LARGE SCALE GENOMIC DNA]</scope>
</reference>
<protein>
    <submittedName>
        <fullName evidence="1">Uncharacterized protein</fullName>
    </submittedName>
</protein>
<dbReference type="EMBL" id="BPLR01010496">
    <property type="protein sequence ID" value="GIY39682.1"/>
    <property type="molecule type" value="Genomic_DNA"/>
</dbReference>
<comment type="caution">
    <text evidence="1">The sequence shown here is derived from an EMBL/GenBank/DDBJ whole genome shotgun (WGS) entry which is preliminary data.</text>
</comment>
<sequence length="126" mass="13828">MLKSYYIGHLNLISSAIDYCLNGLLASDYSVAQRPQATDKGSVNLWMFCQLFKSLCKPWITQSWADCTATPLTSLCLSGVPLFIHGSIFDSCCARHLPRPACRRLSGGKCNNLSANAAQYAFPDTD</sequence>
<gene>
    <name evidence="1" type="ORF">CEXT_56601</name>
</gene>
<organism evidence="1 2">
    <name type="scientific">Caerostris extrusa</name>
    <name type="common">Bark spider</name>
    <name type="synonym">Caerostris bankana</name>
    <dbReference type="NCBI Taxonomy" id="172846"/>
    <lineage>
        <taxon>Eukaryota</taxon>
        <taxon>Metazoa</taxon>
        <taxon>Ecdysozoa</taxon>
        <taxon>Arthropoda</taxon>
        <taxon>Chelicerata</taxon>
        <taxon>Arachnida</taxon>
        <taxon>Araneae</taxon>
        <taxon>Araneomorphae</taxon>
        <taxon>Entelegynae</taxon>
        <taxon>Araneoidea</taxon>
        <taxon>Araneidae</taxon>
        <taxon>Caerostris</taxon>
    </lineage>
</organism>
<dbReference type="Proteomes" id="UP001054945">
    <property type="component" value="Unassembled WGS sequence"/>
</dbReference>
<dbReference type="AlphaFoldDB" id="A0AAV4T297"/>
<proteinExistence type="predicted"/>
<accession>A0AAV4T297</accession>
<evidence type="ECO:0000313" key="2">
    <source>
        <dbReference type="Proteomes" id="UP001054945"/>
    </source>
</evidence>
<keyword evidence="2" id="KW-1185">Reference proteome</keyword>
<evidence type="ECO:0000313" key="1">
    <source>
        <dbReference type="EMBL" id="GIY39682.1"/>
    </source>
</evidence>